<comment type="caution">
    <text evidence="2">The sequence shown here is derived from an EMBL/GenBank/DDBJ whole genome shotgun (WGS) entry which is preliminary data.</text>
</comment>
<sequence length="27" mass="3196">MPSPNFKFPVFEAEEEDNEEIPDEISR</sequence>
<keyword evidence="3" id="KW-1185">Reference proteome</keyword>
<accession>A0A392VTV9</accession>
<organism evidence="2 3">
    <name type="scientific">Trifolium medium</name>
    <dbReference type="NCBI Taxonomy" id="97028"/>
    <lineage>
        <taxon>Eukaryota</taxon>
        <taxon>Viridiplantae</taxon>
        <taxon>Streptophyta</taxon>
        <taxon>Embryophyta</taxon>
        <taxon>Tracheophyta</taxon>
        <taxon>Spermatophyta</taxon>
        <taxon>Magnoliopsida</taxon>
        <taxon>eudicotyledons</taxon>
        <taxon>Gunneridae</taxon>
        <taxon>Pentapetalae</taxon>
        <taxon>rosids</taxon>
        <taxon>fabids</taxon>
        <taxon>Fabales</taxon>
        <taxon>Fabaceae</taxon>
        <taxon>Papilionoideae</taxon>
        <taxon>50 kb inversion clade</taxon>
        <taxon>NPAAA clade</taxon>
        <taxon>Hologalegina</taxon>
        <taxon>IRL clade</taxon>
        <taxon>Trifolieae</taxon>
        <taxon>Trifolium</taxon>
    </lineage>
</organism>
<proteinExistence type="predicted"/>
<feature type="non-terminal residue" evidence="2">
    <location>
        <position position="27"/>
    </location>
</feature>
<protein>
    <submittedName>
        <fullName evidence="2">Uncharacterized protein</fullName>
    </submittedName>
</protein>
<evidence type="ECO:0000313" key="2">
    <source>
        <dbReference type="EMBL" id="MCI90155.1"/>
    </source>
</evidence>
<dbReference type="Proteomes" id="UP000265520">
    <property type="component" value="Unassembled WGS sequence"/>
</dbReference>
<name>A0A392VTV9_9FABA</name>
<feature type="region of interest" description="Disordered" evidence="1">
    <location>
        <begin position="1"/>
        <end position="27"/>
    </location>
</feature>
<feature type="compositionally biased region" description="Acidic residues" evidence="1">
    <location>
        <begin position="12"/>
        <end position="27"/>
    </location>
</feature>
<reference evidence="2 3" key="1">
    <citation type="journal article" date="2018" name="Front. Plant Sci.">
        <title>Red Clover (Trifolium pratense) and Zigzag Clover (T. medium) - A Picture of Genomic Similarities and Differences.</title>
        <authorList>
            <person name="Dluhosova J."/>
            <person name="Istvanek J."/>
            <person name="Nedelnik J."/>
            <person name="Repkova J."/>
        </authorList>
    </citation>
    <scope>NUCLEOTIDE SEQUENCE [LARGE SCALE GENOMIC DNA]</scope>
    <source>
        <strain evidence="3">cv. 10/8</strain>
        <tissue evidence="2">Leaf</tissue>
    </source>
</reference>
<dbReference type="AlphaFoldDB" id="A0A392VTV9"/>
<dbReference type="EMBL" id="LXQA011236566">
    <property type="protein sequence ID" value="MCI90155.1"/>
    <property type="molecule type" value="Genomic_DNA"/>
</dbReference>
<evidence type="ECO:0000313" key="3">
    <source>
        <dbReference type="Proteomes" id="UP000265520"/>
    </source>
</evidence>
<evidence type="ECO:0000256" key="1">
    <source>
        <dbReference type="SAM" id="MobiDB-lite"/>
    </source>
</evidence>